<dbReference type="EMBL" id="CAEKDK010000007">
    <property type="protein sequence ID" value="CAB4287589.1"/>
    <property type="molecule type" value="Genomic_DNA"/>
</dbReference>
<feature type="repeat" description="PPR" evidence="3">
    <location>
        <begin position="136"/>
        <end position="170"/>
    </location>
</feature>
<evidence type="ECO:0000256" key="3">
    <source>
        <dbReference type="PROSITE-ProRule" id="PRU00708"/>
    </source>
</evidence>
<feature type="repeat" description="PPR" evidence="3">
    <location>
        <begin position="497"/>
        <end position="531"/>
    </location>
</feature>
<reference evidence="5 6" key="1">
    <citation type="submission" date="2020-05" db="EMBL/GenBank/DDBJ databases">
        <authorList>
            <person name="Campoy J."/>
            <person name="Schneeberger K."/>
            <person name="Spophaly S."/>
        </authorList>
    </citation>
    <scope>NUCLEOTIDE SEQUENCE [LARGE SCALE GENOMIC DNA]</scope>
    <source>
        <strain evidence="5">PruArmRojPasFocal</strain>
    </source>
</reference>
<comment type="similarity">
    <text evidence="1">Belongs to the PPR family. P subfamily.</text>
</comment>
<feature type="region of interest" description="Disordered" evidence="4">
    <location>
        <begin position="40"/>
        <end position="65"/>
    </location>
</feature>
<accession>A0A6J5VEV6</accession>
<dbReference type="Pfam" id="PF13041">
    <property type="entry name" value="PPR_2"/>
    <property type="match status" value="2"/>
</dbReference>
<dbReference type="Pfam" id="PF01535">
    <property type="entry name" value="PPR"/>
    <property type="match status" value="1"/>
</dbReference>
<name>A0A6J5VEV6_PRUAR</name>
<dbReference type="NCBIfam" id="TIGR00756">
    <property type="entry name" value="PPR"/>
    <property type="match status" value="5"/>
</dbReference>
<dbReference type="Pfam" id="PF13812">
    <property type="entry name" value="PPR_3"/>
    <property type="match status" value="2"/>
</dbReference>
<evidence type="ECO:0008006" key="7">
    <source>
        <dbReference type="Google" id="ProtNLM"/>
    </source>
</evidence>
<evidence type="ECO:0000313" key="5">
    <source>
        <dbReference type="EMBL" id="CAB4287589.1"/>
    </source>
</evidence>
<dbReference type="PANTHER" id="PTHR47447:SF27">
    <property type="entry name" value="PENTACOTRIPEPTIDE-REPEAT REGION OF PRORP DOMAIN-CONTAINING PROTEIN"/>
    <property type="match status" value="1"/>
</dbReference>
<evidence type="ECO:0000313" key="6">
    <source>
        <dbReference type="Proteomes" id="UP000507222"/>
    </source>
</evidence>
<keyword evidence="2" id="KW-0677">Repeat</keyword>
<evidence type="ECO:0000256" key="4">
    <source>
        <dbReference type="SAM" id="MobiDB-lite"/>
    </source>
</evidence>
<sequence>MRGFYNLHGFLKHLAAFTAIHDHQWPKSSIKSIHSLNQIKQNEPSKPITRKSTKKHFKSSKKQEDADPKIYMRETIGNIYKILKYSTWDSAQDQLQRLPIRWDSYTVSQVLKTHPPMEKAWLFFNWVAGIRGFKHDHFTYTTMLDIFGEAGRVSSMTHVFKQMQEKDVRIDAVTYTSLMHWLSSAGDVDGAVKVWEEMRAQGCVPTVVSYTAYMKVLFNDNRVKEATDVYKEMLQSGCSPTCHTYTVLMEYLIGSGKCKEALEIFGKMQDAGVQPDKAACNILIENLCKVGETWTMNQVLWFMKEHRLALRYPIFLEAIRTFKIAGVSDSLLRQVHPHFSIESGNQETGELRATAADAPSTMDEWLVLILLKKENLVAIDQLLAGNEDKNIKLNSAIISTIIEANCGLCRPDGALLAFEYSVKMGIIVERNAYLSLIGALIRSNSFPKVVEIVVEMIRAGYSPGTYLSALLIYRLGRARRTNCAAKVFNLLPDDHKCTTTYTALMGVYFSAGSADRGLKIFDTMRGEGFLPFLGTYNVLLAGLQKLGRVREGEMYRKEKKSLQSDGQSQNAVPIDQKICDFLFAGDVGSTSPVNLMTLYMMVARCRKSKIQTLEEPSPHGLHLSECLERKLCNRMQGNFRKEQTQYSVSCNQVQYICVEVLLISSDAKLKVMLSMLTWARVYSYLDVMRFTHSEFP</sequence>
<gene>
    <name evidence="5" type="ORF">CURHAP_LOCUS45587</name>
</gene>
<proteinExistence type="inferred from homology"/>
<protein>
    <recommendedName>
        <fullName evidence="7">Pentacotripeptide-repeat region of PRORP domain-containing protein</fullName>
    </recommendedName>
</protein>
<dbReference type="Gene3D" id="1.25.40.10">
    <property type="entry name" value="Tetratricopeptide repeat domain"/>
    <property type="match status" value="4"/>
</dbReference>
<dbReference type="InterPro" id="IPR002885">
    <property type="entry name" value="PPR_rpt"/>
</dbReference>
<organism evidence="5 6">
    <name type="scientific">Prunus armeniaca</name>
    <name type="common">Apricot</name>
    <name type="synonym">Armeniaca vulgaris</name>
    <dbReference type="NCBI Taxonomy" id="36596"/>
    <lineage>
        <taxon>Eukaryota</taxon>
        <taxon>Viridiplantae</taxon>
        <taxon>Streptophyta</taxon>
        <taxon>Embryophyta</taxon>
        <taxon>Tracheophyta</taxon>
        <taxon>Spermatophyta</taxon>
        <taxon>Magnoliopsida</taxon>
        <taxon>eudicotyledons</taxon>
        <taxon>Gunneridae</taxon>
        <taxon>Pentapetalae</taxon>
        <taxon>rosids</taxon>
        <taxon>fabids</taxon>
        <taxon>Rosales</taxon>
        <taxon>Rosaceae</taxon>
        <taxon>Amygdaloideae</taxon>
        <taxon>Amygdaleae</taxon>
        <taxon>Prunus</taxon>
    </lineage>
</organism>
<evidence type="ECO:0000256" key="1">
    <source>
        <dbReference type="ARBA" id="ARBA00007626"/>
    </source>
</evidence>
<dbReference type="SUPFAM" id="SSF48452">
    <property type="entry name" value="TPR-like"/>
    <property type="match status" value="1"/>
</dbReference>
<dbReference type="PANTHER" id="PTHR47447">
    <property type="entry name" value="OS03G0856100 PROTEIN"/>
    <property type="match status" value="1"/>
</dbReference>
<feature type="repeat" description="PPR" evidence="3">
    <location>
        <begin position="429"/>
        <end position="463"/>
    </location>
</feature>
<feature type="compositionally biased region" description="Basic residues" evidence="4">
    <location>
        <begin position="48"/>
        <end position="60"/>
    </location>
</feature>
<evidence type="ECO:0000256" key="2">
    <source>
        <dbReference type="ARBA" id="ARBA00022737"/>
    </source>
</evidence>
<dbReference type="Proteomes" id="UP000507222">
    <property type="component" value="Unassembled WGS sequence"/>
</dbReference>
<dbReference type="InterPro" id="IPR011990">
    <property type="entry name" value="TPR-like_helical_dom_sf"/>
</dbReference>
<dbReference type="PROSITE" id="PS51375">
    <property type="entry name" value="PPR"/>
    <property type="match status" value="6"/>
</dbReference>
<feature type="repeat" description="PPR" evidence="3">
    <location>
        <begin position="171"/>
        <end position="205"/>
    </location>
</feature>
<feature type="repeat" description="PPR" evidence="3">
    <location>
        <begin position="206"/>
        <end position="240"/>
    </location>
</feature>
<dbReference type="AlphaFoldDB" id="A0A6J5VEV6"/>
<feature type="repeat" description="PPR" evidence="3">
    <location>
        <begin position="241"/>
        <end position="275"/>
    </location>
</feature>